<protein>
    <submittedName>
        <fullName evidence="1">Uncharacterized protein</fullName>
    </submittedName>
</protein>
<accession>A0A645DBX1</accession>
<proteinExistence type="predicted"/>
<organism evidence="1">
    <name type="scientific">bioreactor metagenome</name>
    <dbReference type="NCBI Taxonomy" id="1076179"/>
    <lineage>
        <taxon>unclassified sequences</taxon>
        <taxon>metagenomes</taxon>
        <taxon>ecological metagenomes</taxon>
    </lineage>
</organism>
<evidence type="ECO:0000313" key="1">
    <source>
        <dbReference type="EMBL" id="MPM86980.1"/>
    </source>
</evidence>
<gene>
    <name evidence="1" type="ORF">SDC9_134073</name>
</gene>
<name>A0A645DBX1_9ZZZZ</name>
<sequence length="36" mass="4196">MHFQIIGLQLLKYLDQGFLHQDDSILIDSPHETDLT</sequence>
<comment type="caution">
    <text evidence="1">The sequence shown here is derived from an EMBL/GenBank/DDBJ whole genome shotgun (WGS) entry which is preliminary data.</text>
</comment>
<reference evidence="1" key="1">
    <citation type="submission" date="2019-08" db="EMBL/GenBank/DDBJ databases">
        <authorList>
            <person name="Kucharzyk K."/>
            <person name="Murdoch R.W."/>
            <person name="Higgins S."/>
            <person name="Loffler F."/>
        </authorList>
    </citation>
    <scope>NUCLEOTIDE SEQUENCE</scope>
</reference>
<dbReference type="EMBL" id="VSSQ01034900">
    <property type="protein sequence ID" value="MPM86980.1"/>
    <property type="molecule type" value="Genomic_DNA"/>
</dbReference>
<dbReference type="AlphaFoldDB" id="A0A645DBX1"/>